<keyword evidence="3" id="KW-1003">Cell membrane</keyword>
<dbReference type="AlphaFoldDB" id="A0A839GZM7"/>
<dbReference type="InterPro" id="IPR003439">
    <property type="entry name" value="ABC_transporter-like_ATP-bd"/>
</dbReference>
<dbReference type="PANTHER" id="PTHR43394">
    <property type="entry name" value="ATP-DEPENDENT PERMEASE MDL1, MITOCHONDRIAL"/>
    <property type="match status" value="1"/>
</dbReference>
<feature type="transmembrane region" description="Helical" evidence="9">
    <location>
        <begin position="272"/>
        <end position="293"/>
    </location>
</feature>
<dbReference type="GO" id="GO:0015421">
    <property type="term" value="F:ABC-type oligopeptide transporter activity"/>
    <property type="evidence" value="ECO:0007669"/>
    <property type="project" value="TreeGrafter"/>
</dbReference>
<feature type="domain" description="ABC transporter" evidence="10">
    <location>
        <begin position="328"/>
        <end position="563"/>
    </location>
</feature>
<dbReference type="GO" id="GO:0005524">
    <property type="term" value="F:ATP binding"/>
    <property type="evidence" value="ECO:0007669"/>
    <property type="project" value="UniProtKB-KW"/>
</dbReference>
<dbReference type="PROSITE" id="PS50929">
    <property type="entry name" value="ABC_TM1F"/>
    <property type="match status" value="1"/>
</dbReference>
<evidence type="ECO:0000313" key="12">
    <source>
        <dbReference type="EMBL" id="MBB1123131.1"/>
    </source>
</evidence>
<feature type="transmembrane region" description="Helical" evidence="9">
    <location>
        <begin position="153"/>
        <end position="171"/>
    </location>
</feature>
<dbReference type="InterPro" id="IPR039421">
    <property type="entry name" value="Type_1_exporter"/>
</dbReference>
<evidence type="ECO:0000259" key="10">
    <source>
        <dbReference type="PROSITE" id="PS50893"/>
    </source>
</evidence>
<sequence>MLLQRLRRYKCDVVGALFSIVVTALASLWQPRLLENIQKALLANQQDAVFSNGIWLVGLGLIAIIAGIFNVYFAVRIAQGVTSDLREETYAKIQQFSLANIEHFSSGSLTTRLINDMNQVMNMMMTIFMMLLRIPIILIGSFILAIVTIPRYWWAPIVMVVLIIGTGVWIVKNMNSLFAKYQVQLDRISTKVKENLQGIRVVKSFNQGENEIRRFNQASDQLNKSNIQIGYWFSSVMPMFQLITYLVISLVIYLIGVTISNHPTDVTVISPYVSYITTLLFAIMIGGMVIMTFSRGMVSVRRIGEILNTEPTVIYPAKDQFGQLEGSIEFDNVSFTYPGSTEETLKDISFKIAPHQMVGIVGATGAGKSTLAQLVSRLYDPTVGTVKVGGYDIKTLSEPTLRQTVAFVLQKSLLFSGTIADNLRQGKRTASIQELERAATIARAEEFIDQYPELFNHQVEERSANFSGGQKQRLSIARGVIGQPPILILDDSTSALDAESEKIVQQALEHDLPNTTTLMIAEKISSIRHADTILVLDQGKLVAQGTHEELLKISPIYQEIYRTQKANERRPDLDE</sequence>
<evidence type="ECO:0000256" key="8">
    <source>
        <dbReference type="ARBA" id="ARBA00023136"/>
    </source>
</evidence>
<dbReference type="SUPFAM" id="SSF90123">
    <property type="entry name" value="ABC transporter transmembrane region"/>
    <property type="match status" value="1"/>
</dbReference>
<dbReference type="PROSITE" id="PS50893">
    <property type="entry name" value="ABC_TRANSPORTER_2"/>
    <property type="match status" value="1"/>
</dbReference>
<dbReference type="PROSITE" id="PS00211">
    <property type="entry name" value="ABC_TRANSPORTER_1"/>
    <property type="match status" value="1"/>
</dbReference>
<reference evidence="12 13" key="1">
    <citation type="submission" date="2020-07" db="EMBL/GenBank/DDBJ databases">
        <title>Description of Limosilactobacillus balticus sp. nov., Limosilactobacillus agrestis sp. nov., Limosilactobacillus albertensis sp. nov., Limosilactobacillus rudii sp. nov., Limosilactobacillus fastidiosus sp. nov., five novel Limosilactobacillus species isolated from the vertebrate gastrointestinal tract, and proposal of 6 subspecies of Limosilactobacillus reuteri adapted to the gastrointestinal tract of specific vertebrate hosts.</title>
        <authorList>
            <person name="Li F."/>
            <person name="Cheng C."/>
            <person name="Zheng J."/>
            <person name="Quevedo R.M."/>
            <person name="Li J."/>
            <person name="Roos S."/>
            <person name="Gaenzle M.G."/>
            <person name="Walter J."/>
        </authorList>
    </citation>
    <scope>NUCLEOTIDE SEQUENCE [LARGE SCALE GENOMIC DNA]</scope>
    <source>
        <strain evidence="12 13">Lr3000</strain>
    </source>
</reference>
<feature type="transmembrane region" description="Helical" evidence="9">
    <location>
        <begin position="242"/>
        <end position="260"/>
    </location>
</feature>
<keyword evidence="7 9" id="KW-1133">Transmembrane helix</keyword>
<evidence type="ECO:0000256" key="1">
    <source>
        <dbReference type="ARBA" id="ARBA00004651"/>
    </source>
</evidence>
<dbReference type="InterPro" id="IPR017871">
    <property type="entry name" value="ABC_transporter-like_CS"/>
</dbReference>
<dbReference type="EMBL" id="JACIVD010000055">
    <property type="protein sequence ID" value="MBB1123131.1"/>
    <property type="molecule type" value="Genomic_DNA"/>
</dbReference>
<feature type="transmembrane region" description="Helical" evidence="9">
    <location>
        <begin position="127"/>
        <end position="147"/>
    </location>
</feature>
<gene>
    <name evidence="12" type="ORF">H5S41_04035</name>
</gene>
<keyword evidence="5" id="KW-0547">Nucleotide-binding</keyword>
<dbReference type="GO" id="GO:0016887">
    <property type="term" value="F:ATP hydrolysis activity"/>
    <property type="evidence" value="ECO:0007669"/>
    <property type="project" value="InterPro"/>
</dbReference>
<feature type="transmembrane region" description="Helical" evidence="9">
    <location>
        <begin position="49"/>
        <end position="75"/>
    </location>
</feature>
<evidence type="ECO:0000256" key="4">
    <source>
        <dbReference type="ARBA" id="ARBA00022692"/>
    </source>
</evidence>
<protein>
    <submittedName>
        <fullName evidence="12">ABC transporter ATP-binding protein</fullName>
    </submittedName>
</protein>
<dbReference type="PANTHER" id="PTHR43394:SF1">
    <property type="entry name" value="ATP-BINDING CASSETTE SUB-FAMILY B MEMBER 10, MITOCHONDRIAL"/>
    <property type="match status" value="1"/>
</dbReference>
<dbReference type="Proteomes" id="UP000547628">
    <property type="component" value="Unassembled WGS sequence"/>
</dbReference>
<dbReference type="GO" id="GO:0005886">
    <property type="term" value="C:plasma membrane"/>
    <property type="evidence" value="ECO:0007669"/>
    <property type="project" value="UniProtKB-SubCell"/>
</dbReference>
<dbReference type="Pfam" id="PF00005">
    <property type="entry name" value="ABC_tran"/>
    <property type="match status" value="1"/>
</dbReference>
<evidence type="ECO:0000256" key="5">
    <source>
        <dbReference type="ARBA" id="ARBA00022741"/>
    </source>
</evidence>
<dbReference type="SMART" id="SM00382">
    <property type="entry name" value="AAA"/>
    <property type="match status" value="1"/>
</dbReference>
<evidence type="ECO:0000256" key="9">
    <source>
        <dbReference type="SAM" id="Phobius"/>
    </source>
</evidence>
<dbReference type="InterPro" id="IPR011527">
    <property type="entry name" value="ABC1_TM_dom"/>
</dbReference>
<comment type="caution">
    <text evidence="12">The sequence shown here is derived from an EMBL/GenBank/DDBJ whole genome shotgun (WGS) entry which is preliminary data.</text>
</comment>
<feature type="domain" description="ABC transmembrane type-1" evidence="11">
    <location>
        <begin position="14"/>
        <end position="295"/>
    </location>
</feature>
<evidence type="ECO:0000313" key="13">
    <source>
        <dbReference type="Proteomes" id="UP000547628"/>
    </source>
</evidence>
<dbReference type="Gene3D" id="3.40.50.300">
    <property type="entry name" value="P-loop containing nucleotide triphosphate hydrolases"/>
    <property type="match status" value="1"/>
</dbReference>
<dbReference type="FunFam" id="3.40.50.300:FF:000221">
    <property type="entry name" value="Multidrug ABC transporter ATP-binding protein"/>
    <property type="match status" value="1"/>
</dbReference>
<organism evidence="12 13">
    <name type="scientific">Limosilactobacillus albertensis</name>
    <dbReference type="NCBI Taxonomy" id="2759752"/>
    <lineage>
        <taxon>Bacteria</taxon>
        <taxon>Bacillati</taxon>
        <taxon>Bacillota</taxon>
        <taxon>Bacilli</taxon>
        <taxon>Lactobacillales</taxon>
        <taxon>Lactobacillaceae</taxon>
        <taxon>Limosilactobacillus</taxon>
    </lineage>
</organism>
<keyword evidence="4 9" id="KW-0812">Transmembrane</keyword>
<feature type="transmembrane region" description="Helical" evidence="9">
    <location>
        <begin position="12"/>
        <end position="29"/>
    </location>
</feature>
<dbReference type="Pfam" id="PF00664">
    <property type="entry name" value="ABC_membrane"/>
    <property type="match status" value="1"/>
</dbReference>
<name>A0A839GZM7_9LACO</name>
<keyword evidence="2" id="KW-0813">Transport</keyword>
<dbReference type="CDD" id="cd18548">
    <property type="entry name" value="ABC_6TM_Tm287_like"/>
    <property type="match status" value="1"/>
</dbReference>
<evidence type="ECO:0000256" key="3">
    <source>
        <dbReference type="ARBA" id="ARBA00022475"/>
    </source>
</evidence>
<dbReference type="InterPro" id="IPR036640">
    <property type="entry name" value="ABC1_TM_sf"/>
</dbReference>
<evidence type="ECO:0000256" key="2">
    <source>
        <dbReference type="ARBA" id="ARBA00022448"/>
    </source>
</evidence>
<accession>A0A839GZM7</accession>
<comment type="subcellular location">
    <subcellularLocation>
        <location evidence="1">Cell membrane</location>
        <topology evidence="1">Multi-pass membrane protein</topology>
    </subcellularLocation>
</comment>
<dbReference type="InterPro" id="IPR003593">
    <property type="entry name" value="AAA+_ATPase"/>
</dbReference>
<evidence type="ECO:0000256" key="6">
    <source>
        <dbReference type="ARBA" id="ARBA00022840"/>
    </source>
</evidence>
<dbReference type="Gene3D" id="1.20.1560.10">
    <property type="entry name" value="ABC transporter type 1, transmembrane domain"/>
    <property type="match status" value="1"/>
</dbReference>
<evidence type="ECO:0000259" key="11">
    <source>
        <dbReference type="PROSITE" id="PS50929"/>
    </source>
</evidence>
<keyword evidence="6 12" id="KW-0067">ATP-binding</keyword>
<keyword evidence="8 9" id="KW-0472">Membrane</keyword>
<dbReference type="SUPFAM" id="SSF52540">
    <property type="entry name" value="P-loop containing nucleoside triphosphate hydrolases"/>
    <property type="match status" value="1"/>
</dbReference>
<evidence type="ECO:0000256" key="7">
    <source>
        <dbReference type="ARBA" id="ARBA00022989"/>
    </source>
</evidence>
<dbReference type="InterPro" id="IPR027417">
    <property type="entry name" value="P-loop_NTPase"/>
</dbReference>
<proteinExistence type="predicted"/>